<feature type="region of interest" description="Disordered" evidence="1">
    <location>
        <begin position="1"/>
        <end position="74"/>
    </location>
</feature>
<keyword evidence="3" id="KW-1185">Reference proteome</keyword>
<evidence type="ECO:0000256" key="1">
    <source>
        <dbReference type="SAM" id="MobiDB-lite"/>
    </source>
</evidence>
<reference evidence="2" key="1">
    <citation type="submission" date="2021-01" db="EMBL/GenBank/DDBJ databases">
        <title>A chromosome-scale assembly of European eel, Anguilla anguilla.</title>
        <authorList>
            <person name="Henkel C."/>
            <person name="Jong-Raadsen S.A."/>
            <person name="Dufour S."/>
            <person name="Weltzien F.-A."/>
            <person name="Palstra A.P."/>
            <person name="Pelster B."/>
            <person name="Spaink H.P."/>
            <person name="Van Den Thillart G.E."/>
            <person name="Jansen H."/>
            <person name="Zahm M."/>
            <person name="Klopp C."/>
            <person name="Cedric C."/>
            <person name="Louis A."/>
            <person name="Berthelot C."/>
            <person name="Parey E."/>
            <person name="Roest Crollius H."/>
            <person name="Montfort J."/>
            <person name="Robinson-Rechavi M."/>
            <person name="Bucao C."/>
            <person name="Bouchez O."/>
            <person name="Gislard M."/>
            <person name="Lluch J."/>
            <person name="Milhes M."/>
            <person name="Lampietro C."/>
            <person name="Lopez Roques C."/>
            <person name="Donnadieu C."/>
            <person name="Braasch I."/>
            <person name="Desvignes T."/>
            <person name="Postlethwait J."/>
            <person name="Bobe J."/>
            <person name="Guiguen Y."/>
            <person name="Dirks R."/>
        </authorList>
    </citation>
    <scope>NUCLEOTIDE SEQUENCE</scope>
    <source>
        <strain evidence="2">Tag_6206</strain>
        <tissue evidence="2">Liver</tissue>
    </source>
</reference>
<protein>
    <submittedName>
        <fullName evidence="2">Uncharacterized protein</fullName>
    </submittedName>
</protein>
<dbReference type="EMBL" id="JAFIRN010000007">
    <property type="protein sequence ID" value="KAG5845670.1"/>
    <property type="molecule type" value="Genomic_DNA"/>
</dbReference>
<sequence>MKTRRSRYCPERVREQGIGGGETMSDSEESSTLSEEEEHSSEEQSAEEEPVSALPPQPELEDEGPASISASPAFQCLDEVISKFS</sequence>
<feature type="compositionally biased region" description="Acidic residues" evidence="1">
    <location>
        <begin position="25"/>
        <end position="50"/>
    </location>
</feature>
<accession>A0A9D3RWG6</accession>
<name>A0A9D3RWG6_ANGAN</name>
<proteinExistence type="predicted"/>
<comment type="caution">
    <text evidence="2">The sequence shown here is derived from an EMBL/GenBank/DDBJ whole genome shotgun (WGS) entry which is preliminary data.</text>
</comment>
<dbReference type="Proteomes" id="UP001044222">
    <property type="component" value="Chromosome 7"/>
</dbReference>
<evidence type="ECO:0000313" key="2">
    <source>
        <dbReference type="EMBL" id="KAG5845670.1"/>
    </source>
</evidence>
<evidence type="ECO:0000313" key="3">
    <source>
        <dbReference type="Proteomes" id="UP001044222"/>
    </source>
</evidence>
<dbReference type="AlphaFoldDB" id="A0A9D3RWG6"/>
<gene>
    <name evidence="2" type="ORF">ANANG_G00141740</name>
</gene>
<organism evidence="2 3">
    <name type="scientific">Anguilla anguilla</name>
    <name type="common">European freshwater eel</name>
    <name type="synonym">Muraena anguilla</name>
    <dbReference type="NCBI Taxonomy" id="7936"/>
    <lineage>
        <taxon>Eukaryota</taxon>
        <taxon>Metazoa</taxon>
        <taxon>Chordata</taxon>
        <taxon>Craniata</taxon>
        <taxon>Vertebrata</taxon>
        <taxon>Euteleostomi</taxon>
        <taxon>Actinopterygii</taxon>
        <taxon>Neopterygii</taxon>
        <taxon>Teleostei</taxon>
        <taxon>Anguilliformes</taxon>
        <taxon>Anguillidae</taxon>
        <taxon>Anguilla</taxon>
    </lineage>
</organism>